<name>A0A7Y3XB51_9GAMM</name>
<organism evidence="7 8">
    <name type="scientific">Vreelandella azerica</name>
    <dbReference type="NCBI Taxonomy" id="2732867"/>
    <lineage>
        <taxon>Bacteria</taxon>
        <taxon>Pseudomonadati</taxon>
        <taxon>Pseudomonadota</taxon>
        <taxon>Gammaproteobacteria</taxon>
        <taxon>Oceanospirillales</taxon>
        <taxon>Halomonadaceae</taxon>
        <taxon>Vreelandella</taxon>
    </lineage>
</organism>
<feature type="transmembrane region" description="Helical" evidence="6">
    <location>
        <begin position="82"/>
        <end position="108"/>
    </location>
</feature>
<dbReference type="PANTHER" id="PTHR33931">
    <property type="entry name" value="HOLIN-LIKE PROTEIN CIDA-RELATED"/>
    <property type="match status" value="1"/>
</dbReference>
<dbReference type="RefSeq" id="WP_171702766.1">
    <property type="nucleotide sequence ID" value="NZ_JABFHI010000004.1"/>
</dbReference>
<dbReference type="PANTHER" id="PTHR33931:SF2">
    <property type="entry name" value="HOLIN-LIKE PROTEIN CIDA"/>
    <property type="match status" value="1"/>
</dbReference>
<protein>
    <submittedName>
        <fullName evidence="7">CidA/LrgA family protein</fullName>
    </submittedName>
</protein>
<dbReference type="Pfam" id="PF03788">
    <property type="entry name" value="LrgA"/>
    <property type="match status" value="1"/>
</dbReference>
<reference evidence="7 8" key="2">
    <citation type="submission" date="2020-06" db="EMBL/GenBank/DDBJ databases">
        <title>Halomonas songnenensis sp. nov., a moderately halophilic bacterium isolated from saline and alkaline soils.</title>
        <authorList>
            <person name="Jiang J."/>
            <person name="Pan Y."/>
        </authorList>
    </citation>
    <scope>NUCLEOTIDE SEQUENCE [LARGE SCALE GENOMIC DNA]</scope>
    <source>
        <strain evidence="7 8">TBZ9</strain>
    </source>
</reference>
<evidence type="ECO:0000256" key="3">
    <source>
        <dbReference type="ARBA" id="ARBA00022692"/>
    </source>
</evidence>
<sequence>MVQGFLILLVCQLAGEWLMVWFGWPIPGPVAGMLLLLAGLLAVGRVPDSLRLPAEGLVRHLSLLFVPAGVGLMLFADTLAQHWLTILASLILSTFLTLALTGWMLQAFEKRQQKGRSKAWN</sequence>
<dbReference type="EMBL" id="JABFHI010000004">
    <property type="protein sequence ID" value="NOG32024.1"/>
    <property type="molecule type" value="Genomic_DNA"/>
</dbReference>
<comment type="caution">
    <text evidence="7">The sequence shown here is derived from an EMBL/GenBank/DDBJ whole genome shotgun (WGS) entry which is preliminary data.</text>
</comment>
<evidence type="ECO:0000256" key="2">
    <source>
        <dbReference type="ARBA" id="ARBA00022475"/>
    </source>
</evidence>
<evidence type="ECO:0000256" key="1">
    <source>
        <dbReference type="ARBA" id="ARBA00004651"/>
    </source>
</evidence>
<gene>
    <name evidence="7" type="ORF">HLB35_10105</name>
</gene>
<comment type="subcellular location">
    <subcellularLocation>
        <location evidence="1">Cell membrane</location>
        <topology evidence="1">Multi-pass membrane protein</topology>
    </subcellularLocation>
</comment>
<keyword evidence="3 6" id="KW-0812">Transmembrane</keyword>
<evidence type="ECO:0000256" key="5">
    <source>
        <dbReference type="ARBA" id="ARBA00023136"/>
    </source>
</evidence>
<dbReference type="GO" id="GO:0005886">
    <property type="term" value="C:plasma membrane"/>
    <property type="evidence" value="ECO:0007669"/>
    <property type="project" value="UniProtKB-SubCell"/>
</dbReference>
<keyword evidence="2" id="KW-1003">Cell membrane</keyword>
<evidence type="ECO:0000313" key="7">
    <source>
        <dbReference type="EMBL" id="NOG32024.1"/>
    </source>
</evidence>
<reference evidence="7 8" key="1">
    <citation type="submission" date="2020-05" db="EMBL/GenBank/DDBJ databases">
        <authorList>
            <person name="Ruan W."/>
            <person name="Jeon C.O."/>
            <person name="Chun B.H."/>
        </authorList>
    </citation>
    <scope>NUCLEOTIDE SEQUENCE [LARGE SCALE GENOMIC DNA]</scope>
    <source>
        <strain evidence="7 8">TBZ9</strain>
    </source>
</reference>
<accession>A0A7Y3XB51</accession>
<feature type="transmembrane region" description="Helical" evidence="6">
    <location>
        <begin position="24"/>
        <end position="44"/>
    </location>
</feature>
<dbReference type="InterPro" id="IPR005538">
    <property type="entry name" value="LrgA/CidA"/>
</dbReference>
<evidence type="ECO:0000256" key="4">
    <source>
        <dbReference type="ARBA" id="ARBA00022989"/>
    </source>
</evidence>
<feature type="transmembrane region" description="Helical" evidence="6">
    <location>
        <begin position="56"/>
        <end position="76"/>
    </location>
</feature>
<keyword evidence="8" id="KW-1185">Reference proteome</keyword>
<proteinExistence type="predicted"/>
<keyword evidence="5 6" id="KW-0472">Membrane</keyword>
<dbReference type="AlphaFoldDB" id="A0A7Y3XB51"/>
<dbReference type="Proteomes" id="UP000588806">
    <property type="component" value="Unassembled WGS sequence"/>
</dbReference>
<keyword evidence="4 6" id="KW-1133">Transmembrane helix</keyword>
<evidence type="ECO:0000256" key="6">
    <source>
        <dbReference type="SAM" id="Phobius"/>
    </source>
</evidence>
<evidence type="ECO:0000313" key="8">
    <source>
        <dbReference type="Proteomes" id="UP000588806"/>
    </source>
</evidence>